<proteinExistence type="predicted"/>
<dbReference type="Gene3D" id="3.90.190.10">
    <property type="entry name" value="Protein tyrosine phosphatase superfamily"/>
    <property type="match status" value="1"/>
</dbReference>
<sequence length="167" mass="18366">MIHVCSLDLIATSIQNTGAQYLVSIINKDMMPDTPHNIAPENHLKLSFNDIAVPTQGFVNAQSSDIKKLADFLEHWDQQAPILFHCWAGVSRSTAGAYIAANYVKGSGLEQELADNLRQAAPFASPNRLVISLADDYLKRKGQMVKAIDNIGRGSFTHSGKPFRLPF</sequence>
<comment type="caution">
    <text evidence="1">The sequence shown here is derived from an EMBL/GenBank/DDBJ whole genome shotgun (WGS) entry which is preliminary data.</text>
</comment>
<dbReference type="EMBL" id="NVUS01000002">
    <property type="protein sequence ID" value="PCJ03461.1"/>
    <property type="molecule type" value="Genomic_DNA"/>
</dbReference>
<protein>
    <submittedName>
        <fullName evidence="1">Tyrosine protein phosphatase</fullName>
    </submittedName>
</protein>
<accession>A0A2A4Z975</accession>
<dbReference type="SUPFAM" id="SSF52799">
    <property type="entry name" value="(Phosphotyrosine protein) phosphatases II"/>
    <property type="match status" value="1"/>
</dbReference>
<reference evidence="1" key="2">
    <citation type="journal article" date="2018" name="ISME J.">
        <title>A dynamic microbial community with high functional redundancy inhabits the cold, oxic subseafloor aquifer.</title>
        <authorList>
            <person name="Tully B.J."/>
            <person name="Wheat C.G."/>
            <person name="Glazer B.T."/>
            <person name="Huber J.A."/>
        </authorList>
    </citation>
    <scope>NUCLEOTIDE SEQUENCE</scope>
    <source>
        <strain evidence="1">NORP83</strain>
    </source>
</reference>
<evidence type="ECO:0000313" key="1">
    <source>
        <dbReference type="EMBL" id="PCJ03461.1"/>
    </source>
</evidence>
<reference key="1">
    <citation type="submission" date="2017-08" db="EMBL/GenBank/DDBJ databases">
        <title>A dynamic microbial community with high functional redundancy inhabits the cold, oxic subseafloor aquifer.</title>
        <authorList>
            <person name="Tully B.J."/>
            <person name="Wheat C.G."/>
            <person name="Glazer B.T."/>
            <person name="Huber J.A."/>
        </authorList>
    </citation>
    <scope>NUCLEOTIDE SEQUENCE [LARGE SCALE GENOMIC DNA]</scope>
</reference>
<organism evidence="1">
    <name type="scientific">OCS116 cluster bacterium</name>
    <dbReference type="NCBI Taxonomy" id="2030921"/>
    <lineage>
        <taxon>Bacteria</taxon>
        <taxon>Pseudomonadati</taxon>
        <taxon>Pseudomonadota</taxon>
        <taxon>Alphaproteobacteria</taxon>
        <taxon>OCS116 cluster</taxon>
    </lineage>
</organism>
<dbReference type="AlphaFoldDB" id="A0A2A4Z975"/>
<name>A0A2A4Z975_9PROT</name>
<dbReference type="InterPro" id="IPR029021">
    <property type="entry name" value="Prot-tyrosine_phosphatase-like"/>
</dbReference>
<gene>
    <name evidence="1" type="ORF">COB13_02225</name>
</gene>